<evidence type="ECO:0000256" key="9">
    <source>
        <dbReference type="ARBA" id="ARBA00031586"/>
    </source>
</evidence>
<keyword evidence="11" id="KW-0496">Mitochondrion</keyword>
<keyword evidence="8 10" id="KW-0472">Membrane</keyword>
<evidence type="ECO:0000256" key="6">
    <source>
        <dbReference type="ARBA" id="ARBA00022989"/>
    </source>
</evidence>
<organism evidence="11">
    <name type="scientific">Celleporella hyalina</name>
    <dbReference type="NCBI Taxonomy" id="60593"/>
    <lineage>
        <taxon>Eukaryota</taxon>
        <taxon>Metazoa</taxon>
        <taxon>Spiralia</taxon>
        <taxon>Lophotrochozoa</taxon>
        <taxon>Bryozoa</taxon>
        <taxon>Gymnolaemata</taxon>
        <taxon>Cheilostomatida</taxon>
        <taxon>Flustrina</taxon>
        <taxon>Hippothooidea</taxon>
        <taxon>Hippothoidae</taxon>
        <taxon>Celleporella</taxon>
    </lineage>
</organism>
<evidence type="ECO:0000256" key="7">
    <source>
        <dbReference type="ARBA" id="ARBA00023027"/>
    </source>
</evidence>
<keyword evidence="7" id="KW-0520">NAD</keyword>
<evidence type="ECO:0000256" key="4">
    <source>
        <dbReference type="ARBA" id="ARBA00022692"/>
    </source>
</evidence>
<sequence length="94" mass="10546">MFVENNIWVISIALVSLLGITFFRKQMMIILLSFEIGGLSIFIVLYMFMKVYNQYLTSALYMLIIVVCEASLGLSLLVVMTRTGGNDNLVNVGI</sequence>
<reference evidence="11" key="1">
    <citation type="journal article" date="2012" name="Mol. Biol. Rep.">
        <title>Molecular variability in the Celleporella hyalina (Bryozoa; Cheilostomata) species complex: evidence for cryptic speciation from complete mitochondrial genomes.</title>
        <authorList>
            <person name="Waeschenbach A."/>
            <person name="Porter J.S."/>
            <person name="Hughes R.N."/>
        </authorList>
    </citation>
    <scope>NUCLEOTIDE SEQUENCE</scope>
    <source>
        <strain evidence="11">W</strain>
    </source>
</reference>
<dbReference type="Pfam" id="PF00420">
    <property type="entry name" value="Oxidored_q2"/>
    <property type="match status" value="1"/>
</dbReference>
<feature type="transmembrane region" description="Helical" evidence="10">
    <location>
        <begin position="6"/>
        <end position="23"/>
    </location>
</feature>
<comment type="similarity">
    <text evidence="2">Belongs to the complex I subunit 4L family.</text>
</comment>
<dbReference type="GO" id="GO:0016020">
    <property type="term" value="C:membrane"/>
    <property type="evidence" value="ECO:0007669"/>
    <property type="project" value="UniProtKB-SubCell"/>
</dbReference>
<evidence type="ECO:0000256" key="8">
    <source>
        <dbReference type="ARBA" id="ARBA00023136"/>
    </source>
</evidence>
<feature type="transmembrane region" description="Helical" evidence="10">
    <location>
        <begin position="30"/>
        <end position="49"/>
    </location>
</feature>
<dbReference type="EMBL" id="JQ839276">
    <property type="protein sequence ID" value="AFJ53905.1"/>
    <property type="molecule type" value="Genomic_DNA"/>
</dbReference>
<evidence type="ECO:0000256" key="2">
    <source>
        <dbReference type="ARBA" id="ARBA00010519"/>
    </source>
</evidence>
<evidence type="ECO:0000256" key="3">
    <source>
        <dbReference type="ARBA" id="ARBA00016612"/>
    </source>
</evidence>
<dbReference type="AlphaFoldDB" id="I6Q1Q7"/>
<geneLocation type="mitochondrion" evidence="11"/>
<dbReference type="Gene3D" id="1.10.287.3510">
    <property type="match status" value="1"/>
</dbReference>
<evidence type="ECO:0000256" key="1">
    <source>
        <dbReference type="ARBA" id="ARBA00004141"/>
    </source>
</evidence>
<evidence type="ECO:0000256" key="5">
    <source>
        <dbReference type="ARBA" id="ARBA00022967"/>
    </source>
</evidence>
<gene>
    <name evidence="11" type="primary">NAD4L</name>
</gene>
<feature type="transmembrane region" description="Helical" evidence="10">
    <location>
        <begin position="55"/>
        <end position="79"/>
    </location>
</feature>
<keyword evidence="4 10" id="KW-0812">Transmembrane</keyword>
<keyword evidence="6 10" id="KW-1133">Transmembrane helix</keyword>
<keyword evidence="5" id="KW-1278">Translocase</keyword>
<evidence type="ECO:0000313" key="11">
    <source>
        <dbReference type="EMBL" id="AFJ53905.1"/>
    </source>
</evidence>
<comment type="subcellular location">
    <subcellularLocation>
        <location evidence="1">Membrane</location>
        <topology evidence="1">Multi-pass membrane protein</topology>
    </subcellularLocation>
</comment>
<name>I6Q1Q7_9BILA</name>
<evidence type="ECO:0000256" key="10">
    <source>
        <dbReference type="SAM" id="Phobius"/>
    </source>
</evidence>
<accession>I6Q1Q7</accession>
<protein>
    <recommendedName>
        <fullName evidence="3">NADH-ubiquinone oxidoreductase chain 4L</fullName>
    </recommendedName>
    <alternativeName>
        <fullName evidence="9">NADH dehydrogenase subunit 4L</fullName>
    </alternativeName>
</protein>
<dbReference type="InterPro" id="IPR039428">
    <property type="entry name" value="NUOK/Mnh_C1-like"/>
</dbReference>
<proteinExistence type="inferred from homology"/>